<protein>
    <submittedName>
        <fullName evidence="2">Mariner Mos1 transposase</fullName>
    </submittedName>
</protein>
<feature type="region of interest" description="Disordered" evidence="1">
    <location>
        <begin position="72"/>
        <end position="99"/>
    </location>
</feature>
<proteinExistence type="predicted"/>
<dbReference type="AlphaFoldDB" id="A0A4C1XMU3"/>
<dbReference type="OrthoDB" id="616263at2759"/>
<dbReference type="Proteomes" id="UP000299102">
    <property type="component" value="Unassembled WGS sequence"/>
</dbReference>
<name>A0A4C1XMU3_EUMVA</name>
<gene>
    <name evidence="2" type="ORF">EVAR_88264_1</name>
</gene>
<evidence type="ECO:0000313" key="3">
    <source>
        <dbReference type="Proteomes" id="UP000299102"/>
    </source>
</evidence>
<dbReference type="EMBL" id="BGZK01000894">
    <property type="protein sequence ID" value="GBP64312.1"/>
    <property type="molecule type" value="Genomic_DNA"/>
</dbReference>
<reference evidence="2 3" key="1">
    <citation type="journal article" date="2019" name="Commun. Biol.">
        <title>The bagworm genome reveals a unique fibroin gene that provides high tensile strength.</title>
        <authorList>
            <person name="Kono N."/>
            <person name="Nakamura H."/>
            <person name="Ohtoshi R."/>
            <person name="Tomita M."/>
            <person name="Numata K."/>
            <person name="Arakawa K."/>
        </authorList>
    </citation>
    <scope>NUCLEOTIDE SEQUENCE [LARGE SCALE GENOMIC DNA]</scope>
</reference>
<keyword evidence="3" id="KW-1185">Reference proteome</keyword>
<comment type="caution">
    <text evidence="2">The sequence shown here is derived from an EMBL/GenBank/DDBJ whole genome shotgun (WGS) entry which is preliminary data.</text>
</comment>
<sequence length="99" mass="11246">MAHTLSEQRFISYEGTKNWVDSLIASKDKELFRLGIRTLPERWKKVHLQESADNRIYQNVSNVKATNRCAPATLPDARHSGRGLSKEIETLSPAVTDNH</sequence>
<evidence type="ECO:0000256" key="1">
    <source>
        <dbReference type="SAM" id="MobiDB-lite"/>
    </source>
</evidence>
<accession>A0A4C1XMU3</accession>
<feature type="compositionally biased region" description="Basic and acidic residues" evidence="1">
    <location>
        <begin position="76"/>
        <end position="89"/>
    </location>
</feature>
<evidence type="ECO:0000313" key="2">
    <source>
        <dbReference type="EMBL" id="GBP64312.1"/>
    </source>
</evidence>
<organism evidence="2 3">
    <name type="scientific">Eumeta variegata</name>
    <name type="common">Bagworm moth</name>
    <name type="synonym">Eumeta japonica</name>
    <dbReference type="NCBI Taxonomy" id="151549"/>
    <lineage>
        <taxon>Eukaryota</taxon>
        <taxon>Metazoa</taxon>
        <taxon>Ecdysozoa</taxon>
        <taxon>Arthropoda</taxon>
        <taxon>Hexapoda</taxon>
        <taxon>Insecta</taxon>
        <taxon>Pterygota</taxon>
        <taxon>Neoptera</taxon>
        <taxon>Endopterygota</taxon>
        <taxon>Lepidoptera</taxon>
        <taxon>Glossata</taxon>
        <taxon>Ditrysia</taxon>
        <taxon>Tineoidea</taxon>
        <taxon>Psychidae</taxon>
        <taxon>Oiketicinae</taxon>
        <taxon>Eumeta</taxon>
    </lineage>
</organism>